<accession>A0A7W7SVE6</accession>
<evidence type="ECO:0000313" key="2">
    <source>
        <dbReference type="EMBL" id="MBB4961583.1"/>
    </source>
</evidence>
<protein>
    <submittedName>
        <fullName evidence="2">Tetrahydromethanopterin S-methyltransferase subunit C</fullName>
    </submittedName>
</protein>
<evidence type="ECO:0000256" key="1">
    <source>
        <dbReference type="SAM" id="Phobius"/>
    </source>
</evidence>
<keyword evidence="1" id="KW-0472">Membrane</keyword>
<keyword evidence="2" id="KW-0489">Methyltransferase</keyword>
<keyword evidence="3" id="KW-1185">Reference proteome</keyword>
<dbReference type="Proteomes" id="UP000578819">
    <property type="component" value="Unassembled WGS sequence"/>
</dbReference>
<dbReference type="GO" id="GO:0032259">
    <property type="term" value="P:methylation"/>
    <property type="evidence" value="ECO:0007669"/>
    <property type="project" value="UniProtKB-KW"/>
</dbReference>
<comment type="caution">
    <text evidence="2">The sequence shown here is derived from an EMBL/GenBank/DDBJ whole genome shotgun (WGS) entry which is preliminary data.</text>
</comment>
<reference evidence="2 3" key="1">
    <citation type="submission" date="2020-08" db="EMBL/GenBank/DDBJ databases">
        <title>Sequencing the genomes of 1000 actinobacteria strains.</title>
        <authorList>
            <person name="Klenk H.-P."/>
        </authorList>
    </citation>
    <scope>NUCLEOTIDE SEQUENCE [LARGE SCALE GENOMIC DNA]</scope>
    <source>
        <strain evidence="2 3">DSM 45886</strain>
    </source>
</reference>
<keyword evidence="2" id="KW-0808">Transferase</keyword>
<feature type="transmembrane region" description="Helical" evidence="1">
    <location>
        <begin position="57"/>
        <end position="80"/>
    </location>
</feature>
<dbReference type="AlphaFoldDB" id="A0A7W7SVE6"/>
<sequence length="145" mass="14789">MADAAKGTTPRPVGEQTTAELVQRATEQLSRLVRDEMALARAELVEKGKHAGLGAGLFGAGGVLALFGAGTLVTTIILALALAMPAWLAALIVTVALFVLAAILALIGRKQVQQAVPLVPTAAAESVRADLATASSALRDRGRAV</sequence>
<dbReference type="GO" id="GO:0008168">
    <property type="term" value="F:methyltransferase activity"/>
    <property type="evidence" value="ECO:0007669"/>
    <property type="project" value="UniProtKB-KW"/>
</dbReference>
<organism evidence="2 3">
    <name type="scientific">Micromonospora polyrhachis</name>
    <dbReference type="NCBI Taxonomy" id="1282883"/>
    <lineage>
        <taxon>Bacteria</taxon>
        <taxon>Bacillati</taxon>
        <taxon>Actinomycetota</taxon>
        <taxon>Actinomycetes</taxon>
        <taxon>Micromonosporales</taxon>
        <taxon>Micromonosporaceae</taxon>
        <taxon>Micromonospora</taxon>
    </lineage>
</organism>
<keyword evidence="1" id="KW-1133">Transmembrane helix</keyword>
<evidence type="ECO:0000313" key="3">
    <source>
        <dbReference type="Proteomes" id="UP000578819"/>
    </source>
</evidence>
<name>A0A7W7SVE6_9ACTN</name>
<dbReference type="RefSeq" id="WP_184537197.1">
    <property type="nucleotide sequence ID" value="NZ_JACHJW010000001.1"/>
</dbReference>
<keyword evidence="1" id="KW-0812">Transmembrane</keyword>
<dbReference type="EMBL" id="JACHJW010000001">
    <property type="protein sequence ID" value="MBB4961583.1"/>
    <property type="molecule type" value="Genomic_DNA"/>
</dbReference>
<gene>
    <name evidence="2" type="ORF">FHR38_005316</name>
</gene>
<proteinExistence type="predicted"/>
<dbReference type="InterPro" id="IPR009937">
    <property type="entry name" value="Phage_holin_3_6"/>
</dbReference>
<feature type="transmembrane region" description="Helical" evidence="1">
    <location>
        <begin position="86"/>
        <end position="107"/>
    </location>
</feature>
<dbReference type="Pfam" id="PF07332">
    <property type="entry name" value="Phage_holin_3_6"/>
    <property type="match status" value="1"/>
</dbReference>